<accession>A0A564T5M3</accession>
<reference evidence="1 2" key="1">
    <citation type="submission" date="2019-07" db="EMBL/GenBank/DDBJ databases">
        <authorList>
            <person name="Hibberd C M."/>
            <person name="Gehrig L. J."/>
            <person name="Chang H.-W."/>
            <person name="Venkatesh S."/>
        </authorList>
    </citation>
    <scope>NUCLEOTIDE SEQUENCE [LARGE SCALE GENOMIC DNA]</scope>
    <source>
        <strain evidence="1">Dorea_formicigenerans_SSTS_Bg7063</strain>
    </source>
</reference>
<gene>
    <name evidence="1" type="ORF">DFSSTS7063_01095</name>
</gene>
<protein>
    <submittedName>
        <fullName evidence="1">Uncharacterized protein</fullName>
    </submittedName>
</protein>
<dbReference type="EMBL" id="CABHNI010000019">
    <property type="protein sequence ID" value="VUX02399.1"/>
    <property type="molecule type" value="Genomic_DNA"/>
</dbReference>
<name>A0A564T5M3_9FIRM</name>
<sequence length="143" mass="17233">MSKKESMLFELMETCNFRDVFEHYSEAPDSLQSGKHPDAQIGHIRAYWNEDGWHGNYFPCRGELWTKAFNRESQDIYRCLVTQFYNLEILREFCKGHPSSHVGENEYNFFMNGRTADYWIRFITRENDYNLYLKGYKKNCQHT</sequence>
<dbReference type="AlphaFoldDB" id="A0A564T5M3"/>
<dbReference type="RefSeq" id="WP_144123995.1">
    <property type="nucleotide sequence ID" value="NZ_CABHNI010000019.1"/>
</dbReference>
<organism evidence="1 2">
    <name type="scientific">Dorea formicigenerans</name>
    <dbReference type="NCBI Taxonomy" id="39486"/>
    <lineage>
        <taxon>Bacteria</taxon>
        <taxon>Bacillati</taxon>
        <taxon>Bacillota</taxon>
        <taxon>Clostridia</taxon>
        <taxon>Lachnospirales</taxon>
        <taxon>Lachnospiraceae</taxon>
        <taxon>Dorea</taxon>
    </lineage>
</organism>
<evidence type="ECO:0000313" key="2">
    <source>
        <dbReference type="Proteomes" id="UP000358366"/>
    </source>
</evidence>
<dbReference type="Proteomes" id="UP000358366">
    <property type="component" value="Unassembled WGS sequence"/>
</dbReference>
<proteinExistence type="predicted"/>
<evidence type="ECO:0000313" key="1">
    <source>
        <dbReference type="EMBL" id="VUX02399.1"/>
    </source>
</evidence>